<dbReference type="InterPro" id="IPR003658">
    <property type="entry name" value="Anti-sigma_ant"/>
</dbReference>
<dbReference type="OrthoDB" id="9794628at2"/>
<dbReference type="EMBL" id="WXEY01000001">
    <property type="protein sequence ID" value="MZP28256.1"/>
    <property type="molecule type" value="Genomic_DNA"/>
</dbReference>
<reference evidence="4 5" key="1">
    <citation type="submission" date="2020-01" db="EMBL/GenBank/DDBJ databases">
        <title>Whole-genome sequence of Heliobacterium undosum DSM 13378.</title>
        <authorList>
            <person name="Kyndt J.A."/>
            <person name="Meyer T.E."/>
        </authorList>
    </citation>
    <scope>NUCLEOTIDE SEQUENCE [LARGE SCALE GENOMIC DNA]</scope>
    <source>
        <strain evidence="4 5">DSM 13378</strain>
    </source>
</reference>
<protein>
    <recommendedName>
        <fullName evidence="2">Anti-sigma factor antagonist</fullName>
    </recommendedName>
</protein>
<dbReference type="PROSITE" id="PS50801">
    <property type="entry name" value="STAS"/>
    <property type="match status" value="1"/>
</dbReference>
<evidence type="ECO:0000256" key="2">
    <source>
        <dbReference type="RuleBase" id="RU003749"/>
    </source>
</evidence>
<dbReference type="NCBIfam" id="TIGR00377">
    <property type="entry name" value="ant_ant_sig"/>
    <property type="match status" value="1"/>
</dbReference>
<dbReference type="Gene3D" id="3.30.750.24">
    <property type="entry name" value="STAS domain"/>
    <property type="match status" value="1"/>
</dbReference>
<evidence type="ECO:0000313" key="4">
    <source>
        <dbReference type="EMBL" id="MZP28256.1"/>
    </source>
</evidence>
<dbReference type="Proteomes" id="UP000463470">
    <property type="component" value="Unassembled WGS sequence"/>
</dbReference>
<sequence>MLEYRTRKLGSCNIVDLKGEIDGLGLERFKTALTEAVTERCEAIVLNFSDVVFISSSGLGALVAYYKQLQSDNLQLTVFGLRDVIRQVFEIVRLNKVIAIVDSEEDALALVSVAKE</sequence>
<comment type="similarity">
    <text evidence="1 2">Belongs to the anti-sigma-factor antagonist family.</text>
</comment>
<dbReference type="Pfam" id="PF01740">
    <property type="entry name" value="STAS"/>
    <property type="match status" value="1"/>
</dbReference>
<evidence type="ECO:0000313" key="5">
    <source>
        <dbReference type="Proteomes" id="UP000463470"/>
    </source>
</evidence>
<dbReference type="InterPro" id="IPR036513">
    <property type="entry name" value="STAS_dom_sf"/>
</dbReference>
<dbReference type="PANTHER" id="PTHR33495">
    <property type="entry name" value="ANTI-SIGMA FACTOR ANTAGONIST TM_1081-RELATED-RELATED"/>
    <property type="match status" value="1"/>
</dbReference>
<dbReference type="CDD" id="cd07043">
    <property type="entry name" value="STAS_anti-anti-sigma_factors"/>
    <property type="match status" value="1"/>
</dbReference>
<accession>A0A845KYW5</accession>
<dbReference type="SUPFAM" id="SSF52091">
    <property type="entry name" value="SpoIIaa-like"/>
    <property type="match status" value="1"/>
</dbReference>
<keyword evidence="5" id="KW-1185">Reference proteome</keyword>
<organism evidence="4 5">
    <name type="scientific">Heliomicrobium undosum</name>
    <dbReference type="NCBI Taxonomy" id="121734"/>
    <lineage>
        <taxon>Bacteria</taxon>
        <taxon>Bacillati</taxon>
        <taxon>Bacillota</taxon>
        <taxon>Clostridia</taxon>
        <taxon>Eubacteriales</taxon>
        <taxon>Heliobacteriaceae</taxon>
        <taxon>Heliomicrobium</taxon>
    </lineage>
</organism>
<proteinExistence type="inferred from homology"/>
<comment type="caution">
    <text evidence="4">The sequence shown here is derived from an EMBL/GenBank/DDBJ whole genome shotgun (WGS) entry which is preliminary data.</text>
</comment>
<feature type="domain" description="STAS" evidence="3">
    <location>
        <begin position="2"/>
        <end position="111"/>
    </location>
</feature>
<dbReference type="InterPro" id="IPR002645">
    <property type="entry name" value="STAS_dom"/>
</dbReference>
<evidence type="ECO:0000256" key="1">
    <source>
        <dbReference type="ARBA" id="ARBA00009013"/>
    </source>
</evidence>
<name>A0A845KYW5_9FIRM</name>
<evidence type="ECO:0000259" key="3">
    <source>
        <dbReference type="PROSITE" id="PS50801"/>
    </source>
</evidence>
<dbReference type="PANTHER" id="PTHR33495:SF2">
    <property type="entry name" value="ANTI-SIGMA FACTOR ANTAGONIST TM_1081-RELATED"/>
    <property type="match status" value="1"/>
</dbReference>
<dbReference type="RefSeq" id="WP_161253351.1">
    <property type="nucleotide sequence ID" value="NZ_WXEY01000001.1"/>
</dbReference>
<dbReference type="GO" id="GO:0043856">
    <property type="term" value="F:anti-sigma factor antagonist activity"/>
    <property type="evidence" value="ECO:0007669"/>
    <property type="project" value="InterPro"/>
</dbReference>
<gene>
    <name evidence="4" type="ORF">GTO91_00775</name>
</gene>
<dbReference type="AlphaFoldDB" id="A0A845KYW5"/>